<comment type="cofactor">
    <cofactor evidence="13">
        <name>Mg(2+)</name>
        <dbReference type="ChEBI" id="CHEBI:18420"/>
    </cofactor>
    <text evidence="13">Binds 2 magnesium ions per subunit. They probably participate in the reaction catalyzed by the enzyme. May bind an additional third magnesium ion after substrate binding.</text>
</comment>
<dbReference type="SUPFAM" id="SSF57716">
    <property type="entry name" value="Glucocorticoid receptor-like (DNA-binding domain)"/>
    <property type="match status" value="1"/>
</dbReference>
<keyword evidence="13" id="KW-0597">Phosphoprotein</keyword>
<evidence type="ECO:0000313" key="18">
    <source>
        <dbReference type="Proteomes" id="UP001234178"/>
    </source>
</evidence>
<evidence type="ECO:0000313" key="17">
    <source>
        <dbReference type="EMBL" id="KAK4014448.1"/>
    </source>
</evidence>
<dbReference type="InterPro" id="IPR036279">
    <property type="entry name" value="5-3_exonuclease_C_sf"/>
</dbReference>
<proteinExistence type="inferred from homology"/>
<dbReference type="CDD" id="cd09867">
    <property type="entry name" value="PIN_FEN1"/>
    <property type="match status" value="1"/>
</dbReference>
<keyword evidence="10 13" id="KW-0460">Magnesium</keyword>
<keyword evidence="9 13" id="KW-0269">Exonuclease</keyword>
<dbReference type="Gene3D" id="6.20.210.20">
    <property type="entry name" value="THAP domain"/>
    <property type="match status" value="1"/>
</dbReference>
<dbReference type="Proteomes" id="UP001234178">
    <property type="component" value="Unassembled WGS sequence"/>
</dbReference>
<keyword evidence="5 13" id="KW-0227">DNA damage</keyword>
<keyword evidence="6 14" id="KW-0863">Zinc-finger</keyword>
<dbReference type="SUPFAM" id="SSF88723">
    <property type="entry name" value="PIN domain-like"/>
    <property type="match status" value="1"/>
</dbReference>
<evidence type="ECO:0000256" key="11">
    <source>
        <dbReference type="ARBA" id="ARBA00023125"/>
    </source>
</evidence>
<keyword evidence="18" id="KW-1185">Reference proteome</keyword>
<evidence type="ECO:0000256" key="4">
    <source>
        <dbReference type="ARBA" id="ARBA00022759"/>
    </source>
</evidence>
<evidence type="ECO:0000256" key="14">
    <source>
        <dbReference type="PROSITE-ProRule" id="PRU00309"/>
    </source>
</evidence>
<dbReference type="HAMAP" id="MF_00614">
    <property type="entry name" value="Fen"/>
    <property type="match status" value="1"/>
</dbReference>
<evidence type="ECO:0000256" key="7">
    <source>
        <dbReference type="ARBA" id="ARBA00022801"/>
    </source>
</evidence>
<dbReference type="InterPro" id="IPR019974">
    <property type="entry name" value="XPG_CS"/>
</dbReference>
<dbReference type="InterPro" id="IPR006085">
    <property type="entry name" value="XPG_DNA_repair_N"/>
</dbReference>
<dbReference type="EMBL" id="JAOYFB010000004">
    <property type="protein sequence ID" value="KAK4014448.1"/>
    <property type="molecule type" value="Genomic_DNA"/>
</dbReference>
<dbReference type="CDD" id="cd09907">
    <property type="entry name" value="H3TH_FEN1-Euk"/>
    <property type="match status" value="1"/>
</dbReference>
<evidence type="ECO:0000256" key="1">
    <source>
        <dbReference type="ARBA" id="ARBA00022705"/>
    </source>
</evidence>
<dbReference type="PROSITE" id="PS00841">
    <property type="entry name" value="XPG_1"/>
    <property type="match status" value="1"/>
</dbReference>
<dbReference type="InterPro" id="IPR008918">
    <property type="entry name" value="HhH2"/>
</dbReference>
<comment type="subcellular location">
    <subcellularLocation>
        <location evidence="13">Nucleus</location>
        <location evidence="13">Nucleolus</location>
    </subcellularLocation>
    <subcellularLocation>
        <location evidence="13">Nucleus</location>
        <location evidence="13">Nucleoplasm</location>
    </subcellularLocation>
    <subcellularLocation>
        <location evidence="13">Mitochondrion</location>
    </subcellularLocation>
    <text evidence="13">Resides mostly in the nucleoli and relocalizes to the nucleoplasm upon DNA damage.</text>
</comment>
<feature type="compositionally biased region" description="Low complexity" evidence="15">
    <location>
        <begin position="476"/>
        <end position="490"/>
    </location>
</feature>
<dbReference type="InterPro" id="IPR038441">
    <property type="entry name" value="THAP_Znf_sf"/>
</dbReference>
<dbReference type="SMART" id="SM00692">
    <property type="entry name" value="DM3"/>
    <property type="match status" value="1"/>
</dbReference>
<keyword evidence="7 13" id="KW-0378">Hydrolase</keyword>
<evidence type="ECO:0000256" key="6">
    <source>
        <dbReference type="ARBA" id="ARBA00022771"/>
    </source>
</evidence>
<feature type="region of interest" description="Disordered" evidence="15">
    <location>
        <begin position="345"/>
        <end position="383"/>
    </location>
</feature>
<organism evidence="17 18">
    <name type="scientific">Daphnia magna</name>
    <dbReference type="NCBI Taxonomy" id="35525"/>
    <lineage>
        <taxon>Eukaryota</taxon>
        <taxon>Metazoa</taxon>
        <taxon>Ecdysozoa</taxon>
        <taxon>Arthropoda</taxon>
        <taxon>Crustacea</taxon>
        <taxon>Branchiopoda</taxon>
        <taxon>Diplostraca</taxon>
        <taxon>Cladocera</taxon>
        <taxon>Anomopoda</taxon>
        <taxon>Daphniidae</taxon>
        <taxon>Daphnia</taxon>
    </lineage>
</organism>
<dbReference type="SUPFAM" id="SSF47807">
    <property type="entry name" value="5' to 3' exonuclease, C-terminal subdomain"/>
    <property type="match status" value="1"/>
</dbReference>
<dbReference type="Gene3D" id="1.10.150.20">
    <property type="entry name" value="5' to 3' exonuclease, C-terminal subdomain"/>
    <property type="match status" value="1"/>
</dbReference>
<comment type="similarity">
    <text evidence="13">Belongs to the XPG/RAD2 endonuclease family. FEN1 subfamily.</text>
</comment>
<reference evidence="17 18" key="1">
    <citation type="journal article" date="2023" name="Nucleic Acids Res.">
        <title>The hologenome of Daphnia magna reveals possible DNA methylation and microbiome-mediated evolution of the host genome.</title>
        <authorList>
            <person name="Chaturvedi A."/>
            <person name="Li X."/>
            <person name="Dhandapani V."/>
            <person name="Marshall H."/>
            <person name="Kissane S."/>
            <person name="Cuenca-Cambronero M."/>
            <person name="Asole G."/>
            <person name="Calvet F."/>
            <person name="Ruiz-Romero M."/>
            <person name="Marangio P."/>
            <person name="Guigo R."/>
            <person name="Rago D."/>
            <person name="Mirbahai L."/>
            <person name="Eastwood N."/>
            <person name="Colbourne J.K."/>
            <person name="Zhou J."/>
            <person name="Mallon E."/>
            <person name="Orsini L."/>
        </authorList>
    </citation>
    <scope>NUCLEOTIDE SEQUENCE [LARGE SCALE GENOMIC DNA]</scope>
    <source>
        <strain evidence="17">LRV0_1</strain>
    </source>
</reference>
<dbReference type="InterPro" id="IPR006086">
    <property type="entry name" value="XPG-I_dom"/>
</dbReference>
<name>A0ABQ9ZNF6_9CRUS</name>
<evidence type="ECO:0000256" key="2">
    <source>
        <dbReference type="ARBA" id="ARBA00022722"/>
    </source>
</evidence>
<feature type="region of interest" description="Disordered" evidence="15">
    <location>
        <begin position="473"/>
        <end position="493"/>
    </location>
</feature>
<accession>A0ABQ9ZNF6</accession>
<evidence type="ECO:0000256" key="10">
    <source>
        <dbReference type="ARBA" id="ARBA00022842"/>
    </source>
</evidence>
<dbReference type="SMART" id="SM00279">
    <property type="entry name" value="HhH2"/>
    <property type="match status" value="1"/>
</dbReference>
<evidence type="ECO:0000256" key="5">
    <source>
        <dbReference type="ARBA" id="ARBA00022763"/>
    </source>
</evidence>
<dbReference type="PROSITE" id="PS00842">
    <property type="entry name" value="XPG_2"/>
    <property type="match status" value="1"/>
</dbReference>
<comment type="caution">
    <text evidence="17">The sequence shown here is derived from an EMBL/GenBank/DDBJ whole genome shotgun (WGS) entry which is preliminary data.</text>
</comment>
<dbReference type="PANTHER" id="PTHR11081:SF9">
    <property type="entry name" value="FLAP ENDONUCLEASE 1"/>
    <property type="match status" value="1"/>
</dbReference>
<dbReference type="Pfam" id="PF00752">
    <property type="entry name" value="XPG_N"/>
    <property type="match status" value="1"/>
</dbReference>
<evidence type="ECO:0000259" key="16">
    <source>
        <dbReference type="PROSITE" id="PS50950"/>
    </source>
</evidence>
<keyword evidence="13" id="KW-0539">Nucleus</keyword>
<comment type="function">
    <text evidence="13">Structure-specific nuclease with 5'-flap endonuclease and 5'-3' exonuclease activities involved in DNA replication and repair. During DNA replication, cleaves the 5'-overhanging flap structure that is generated by displacement synthesis when DNA polymerase encounters the 5'-end of a downstream Okazaki fragment. It enters the flap from the 5'-end and then tracks to cleave the flap base, leaving a nick for ligation. Also involved in the long patch base excision repair (LP-BER) pathway, by cleaving within the apurinic/apyrimidinic (AP) site-terminated flap. Acts as a genome stabilization factor that prevents flaps from equilibrating into structures that lead to duplications and deletions. Also possesses 5'-3' exonuclease activity on nicked or gapped double-stranded DNA, and exhibits RNase H activity. Also involved in replication and repair of rDNA and in repairing mitochondrial DNA.</text>
</comment>
<dbReference type="InterPro" id="IPR006084">
    <property type="entry name" value="XPG/Rad2"/>
</dbReference>
<dbReference type="Pfam" id="PF05485">
    <property type="entry name" value="THAP"/>
    <property type="match status" value="1"/>
</dbReference>
<keyword evidence="4 13" id="KW-0255">Endonuclease</keyword>
<gene>
    <name evidence="13" type="primary">Fen1</name>
    <name evidence="17" type="ORF">OUZ56_026971</name>
</gene>
<dbReference type="SMART" id="SM00980">
    <property type="entry name" value="THAP"/>
    <property type="match status" value="1"/>
</dbReference>
<dbReference type="InterPro" id="IPR023426">
    <property type="entry name" value="Flap_endonuc"/>
</dbReference>
<keyword evidence="13" id="KW-0496">Mitochondrion</keyword>
<dbReference type="InterPro" id="IPR029060">
    <property type="entry name" value="PIN-like_dom_sf"/>
</dbReference>
<dbReference type="Gene3D" id="3.40.50.1010">
    <property type="entry name" value="5'-nuclease"/>
    <property type="match status" value="1"/>
</dbReference>
<dbReference type="Pfam" id="PF00867">
    <property type="entry name" value="XPG_I"/>
    <property type="match status" value="1"/>
</dbReference>
<dbReference type="PANTHER" id="PTHR11081">
    <property type="entry name" value="FLAP ENDONUCLEASE FAMILY MEMBER"/>
    <property type="match status" value="1"/>
</dbReference>
<evidence type="ECO:0000256" key="9">
    <source>
        <dbReference type="ARBA" id="ARBA00022839"/>
    </source>
</evidence>
<dbReference type="PROSITE" id="PS50950">
    <property type="entry name" value="ZF_THAP"/>
    <property type="match status" value="1"/>
</dbReference>
<keyword evidence="1 13" id="KW-0235">DNA replication</keyword>
<evidence type="ECO:0000256" key="3">
    <source>
        <dbReference type="ARBA" id="ARBA00022723"/>
    </source>
</evidence>
<keyword evidence="3 13" id="KW-0479">Metal-binding</keyword>
<dbReference type="SMART" id="SM00484">
    <property type="entry name" value="XPGI"/>
    <property type="match status" value="1"/>
</dbReference>
<feature type="domain" description="THAP-type" evidence="16">
    <location>
        <begin position="374"/>
        <end position="455"/>
    </location>
</feature>
<protein>
    <recommendedName>
        <fullName evidence="13">Flap endonuclease 1</fullName>
        <shortName evidence="13">FEN-1</shortName>
        <ecNumber evidence="13">3.1.-.-</ecNumber>
    </recommendedName>
    <alternativeName>
        <fullName evidence="13">Flap structure-specific endonuclease 1</fullName>
    </alternativeName>
</protein>
<evidence type="ECO:0000256" key="8">
    <source>
        <dbReference type="ARBA" id="ARBA00022833"/>
    </source>
</evidence>
<keyword evidence="8" id="KW-0862">Zinc</keyword>
<evidence type="ECO:0000256" key="13">
    <source>
        <dbReference type="HAMAP-Rule" id="MF_03140"/>
    </source>
</evidence>
<keyword evidence="2 13" id="KW-0540">Nuclease</keyword>
<keyword evidence="12 13" id="KW-0234">DNA repair</keyword>
<dbReference type="InterPro" id="IPR006612">
    <property type="entry name" value="THAP_Znf"/>
</dbReference>
<dbReference type="SMART" id="SM00485">
    <property type="entry name" value="XPGN"/>
    <property type="match status" value="1"/>
</dbReference>
<dbReference type="EC" id="3.1.-.-" evidence="13"/>
<evidence type="ECO:0000256" key="12">
    <source>
        <dbReference type="ARBA" id="ARBA00023204"/>
    </source>
</evidence>
<keyword evidence="11 14" id="KW-0238">DNA-binding</keyword>
<sequence>MGIKGLTQLIGDSAPAAIKENEIKNYFGRKVAIDASMSIYQFLIAVRSEGAMLTSADGETTSHLMGLFYRTIRMVDNGIKPLYVFDGKPPEMKGGELNKRAEKREEATKQLAIATDAGDTAEIDKMNKRLVKVNKVHTDECKQLLKLMGVPYIEAPCEAEAQCAAMVKAGKVYATATEDMDSLTFGSNILLRYMTYSEAKKMPIKEFHLDKVLQAMSYTMDEFIDLCIMLGCDYCDTIKGIGAKRAKDLIDKHRCIEKVIENLDTKKYVIPEDWPYQEARRLFKNPDVLDPETIDLKWNQPDEEGLVKFLCGDKNFNEERIRGGSKKLCKAKQGQTQGRLDTFFKVLPSNKPPTPSTPASKRKAEESKKGSKGGAKFKRAKSYREANRWPEPLTFHEFPADLARRKLWLQIIEREDWIPGDKAKICAMHFAPECYREATASAVKRLNATAVPSLNLTLEPLPNKPTKTATLRIKNSSSVGTASSSTATQSHVDDVEHQPIISVDYGHEKAQYGLKDADTTTESRKRISNIIVVDLIKDKKAKYPDKPKPVVIGESCSSCLEMKKDLREVEFQLAMVKQELTEQKKLVESLKKQIKNGA</sequence>
<dbReference type="PRINTS" id="PR00853">
    <property type="entry name" value="XPGRADSUPER"/>
</dbReference>
<evidence type="ECO:0000256" key="15">
    <source>
        <dbReference type="SAM" id="MobiDB-lite"/>
    </source>
</evidence>